<keyword evidence="1" id="KW-1133">Transmembrane helix</keyword>
<evidence type="ECO:0000256" key="1">
    <source>
        <dbReference type="SAM" id="Phobius"/>
    </source>
</evidence>
<proteinExistence type="predicted"/>
<dbReference type="AlphaFoldDB" id="A0A378T8J0"/>
<accession>A0A378T8J0</accession>
<name>A0A378T8J0_MORLA</name>
<protein>
    <submittedName>
        <fullName evidence="2">Uncharacterized protein</fullName>
    </submittedName>
</protein>
<organism evidence="2 3">
    <name type="scientific">Moraxella lacunata</name>
    <dbReference type="NCBI Taxonomy" id="477"/>
    <lineage>
        <taxon>Bacteria</taxon>
        <taxon>Pseudomonadati</taxon>
        <taxon>Pseudomonadota</taxon>
        <taxon>Gammaproteobacteria</taxon>
        <taxon>Moraxellales</taxon>
        <taxon>Moraxellaceae</taxon>
        <taxon>Moraxella</taxon>
    </lineage>
</organism>
<sequence>MSDSDVDDFEPEPEHSLAFRIFRAILLVFCVPFGFLMGIMTIKYVFFQTHAVVASIFLFLCVLSWFIAKKVY</sequence>
<dbReference type="EMBL" id="UGQU01000001">
    <property type="protein sequence ID" value="STZ56185.1"/>
    <property type="molecule type" value="Genomic_DNA"/>
</dbReference>
<dbReference type="RefSeq" id="WP_115005709.1">
    <property type="nucleotide sequence ID" value="NZ_UGQU01000001.1"/>
</dbReference>
<evidence type="ECO:0000313" key="2">
    <source>
        <dbReference type="EMBL" id="STZ56185.1"/>
    </source>
</evidence>
<evidence type="ECO:0000313" key="3">
    <source>
        <dbReference type="Proteomes" id="UP000254437"/>
    </source>
</evidence>
<dbReference type="Proteomes" id="UP000254437">
    <property type="component" value="Unassembled WGS sequence"/>
</dbReference>
<keyword evidence="1" id="KW-0472">Membrane</keyword>
<reference evidence="2 3" key="1">
    <citation type="submission" date="2018-06" db="EMBL/GenBank/DDBJ databases">
        <authorList>
            <consortium name="Pathogen Informatics"/>
            <person name="Doyle S."/>
        </authorList>
    </citation>
    <scope>NUCLEOTIDE SEQUENCE [LARGE SCALE GENOMIC DNA]</scope>
    <source>
        <strain evidence="2 3">NCTC10359</strain>
    </source>
</reference>
<feature type="transmembrane region" description="Helical" evidence="1">
    <location>
        <begin position="51"/>
        <end position="68"/>
    </location>
</feature>
<gene>
    <name evidence="2" type="ORF">NCTC10359_00789</name>
</gene>
<keyword evidence="1" id="KW-0812">Transmembrane</keyword>
<feature type="transmembrane region" description="Helical" evidence="1">
    <location>
        <begin position="20"/>
        <end position="39"/>
    </location>
</feature>